<evidence type="ECO:0000256" key="8">
    <source>
        <dbReference type="ARBA" id="ARBA00022741"/>
    </source>
</evidence>
<evidence type="ECO:0000256" key="14">
    <source>
        <dbReference type="ARBA" id="ARBA00023065"/>
    </source>
</evidence>
<feature type="transmembrane region" description="Helical" evidence="16">
    <location>
        <begin position="42"/>
        <end position="62"/>
    </location>
</feature>
<dbReference type="KEGG" id="nev:NTE_00942"/>
<reference evidence="18 19" key="1">
    <citation type="journal article" date="2014" name="PLoS ONE">
        <title>Genome Sequence of Candidatus Nitrososphaera evergladensis from Group I.1b Enriched from Everglades Soil Reveals Novel Genomic Features of the Ammonia-Oxidizing Archaea.</title>
        <authorList>
            <person name="Zhalnina K.V."/>
            <person name="Dias R."/>
            <person name="Leonard M.T."/>
            <person name="Dorr de Quadros P."/>
            <person name="Camargo F.A."/>
            <person name="Drew J.C."/>
            <person name="Farmerie W.G."/>
            <person name="Daroub S.H."/>
            <person name="Triplett E.W."/>
        </authorList>
    </citation>
    <scope>NUCLEOTIDE SEQUENCE [LARGE SCALE GENOMIC DNA]</scope>
    <source>
        <strain evidence="18 19">SR1</strain>
    </source>
</reference>
<dbReference type="PANTHER" id="PTHR43743">
    <property type="entry name" value="POTASSIUM-TRANSPORTING ATPASE ATP-BINDING SUBUNIT"/>
    <property type="match status" value="1"/>
</dbReference>
<feature type="transmembrane region" description="Helical" evidence="16">
    <location>
        <begin position="223"/>
        <end position="250"/>
    </location>
</feature>
<dbReference type="SUPFAM" id="SSF81665">
    <property type="entry name" value="Calcium ATPase, transmembrane domain M"/>
    <property type="match status" value="1"/>
</dbReference>
<dbReference type="RefSeq" id="WP_148699870.1">
    <property type="nucleotide sequence ID" value="NZ_CP007174.1"/>
</dbReference>
<evidence type="ECO:0000256" key="12">
    <source>
        <dbReference type="ARBA" id="ARBA00022967"/>
    </source>
</evidence>
<dbReference type="PANTHER" id="PTHR43743:SF1">
    <property type="entry name" value="POTASSIUM-TRANSPORTING ATPASE ATP-BINDING SUBUNIT"/>
    <property type="match status" value="1"/>
</dbReference>
<feature type="transmembrane region" description="Helical" evidence="16">
    <location>
        <begin position="74"/>
        <end position="92"/>
    </location>
</feature>
<keyword evidence="11 16" id="KW-0630">Potassium</keyword>
<comment type="function">
    <text evidence="16">Part of the high-affinity ATP-driven potassium transport (or Kdp) system, which catalyzes the hydrolysis of ATP coupled with the electrogenic transport of potassium into the cytoplasm. This subunit is responsible for energy coupling to the transport system and for the release of the potassium ions to the cytoplasm.</text>
</comment>
<feature type="binding site" evidence="16">
    <location>
        <begin position="381"/>
        <end position="388"/>
    </location>
    <ligand>
        <name>ATP</name>
        <dbReference type="ChEBI" id="CHEBI:30616"/>
    </ligand>
</feature>
<dbReference type="STRING" id="1459636.NTE_00942"/>
<evidence type="ECO:0000256" key="5">
    <source>
        <dbReference type="ARBA" id="ARBA00022553"/>
    </source>
</evidence>
<dbReference type="SUPFAM" id="SSF56784">
    <property type="entry name" value="HAD-like"/>
    <property type="match status" value="1"/>
</dbReference>
<evidence type="ECO:0000256" key="2">
    <source>
        <dbReference type="ARBA" id="ARBA00022448"/>
    </source>
</evidence>
<dbReference type="EMBL" id="CP007174">
    <property type="protein sequence ID" value="AIF83018.1"/>
    <property type="molecule type" value="Genomic_DNA"/>
</dbReference>
<dbReference type="InterPro" id="IPR008250">
    <property type="entry name" value="ATPase_P-typ_transduc_dom_A_sf"/>
</dbReference>
<dbReference type="InterPro" id="IPR023299">
    <property type="entry name" value="ATPase_P-typ_cyto_dom_N"/>
</dbReference>
<evidence type="ECO:0000256" key="1">
    <source>
        <dbReference type="ARBA" id="ARBA00004370"/>
    </source>
</evidence>
<dbReference type="SUPFAM" id="SSF81653">
    <property type="entry name" value="Calcium ATPase, transduction domain A"/>
    <property type="match status" value="1"/>
</dbReference>
<keyword evidence="2 16" id="KW-0813">Transport</keyword>
<feature type="binding site" evidence="16">
    <location>
        <position position="437"/>
    </location>
    <ligand>
        <name>ATP</name>
        <dbReference type="ChEBI" id="CHEBI:30616"/>
    </ligand>
</feature>
<keyword evidence="12 16" id="KW-1278">Translocase</keyword>
<evidence type="ECO:0000256" key="10">
    <source>
        <dbReference type="ARBA" id="ARBA00022842"/>
    </source>
</evidence>
<dbReference type="HOGENOM" id="CLU_025728_2_0_2"/>
<feature type="transmembrane region" description="Helical" evidence="16">
    <location>
        <begin position="256"/>
        <end position="278"/>
    </location>
</feature>
<dbReference type="InterPro" id="IPR001757">
    <property type="entry name" value="P_typ_ATPase"/>
</dbReference>
<dbReference type="SFLD" id="SFLDS00003">
    <property type="entry name" value="Haloacid_Dehalogenase"/>
    <property type="match status" value="1"/>
</dbReference>
<keyword evidence="14 16" id="KW-0406">Ion transport</keyword>
<keyword evidence="5 16" id="KW-0597">Phosphoprotein</keyword>
<dbReference type="GO" id="GO:0005524">
    <property type="term" value="F:ATP binding"/>
    <property type="evidence" value="ECO:0007669"/>
    <property type="project" value="UniProtKB-UniRule"/>
</dbReference>
<dbReference type="GeneID" id="41596777"/>
<dbReference type="InterPro" id="IPR023298">
    <property type="entry name" value="ATPase_P-typ_TM_dom_sf"/>
</dbReference>
<dbReference type="AlphaFoldDB" id="A0A075MP84"/>
<feature type="domain" description="P-type ATPase A" evidence="17">
    <location>
        <begin position="117"/>
        <end position="212"/>
    </location>
</feature>
<evidence type="ECO:0000256" key="13">
    <source>
        <dbReference type="ARBA" id="ARBA00022989"/>
    </source>
</evidence>
<evidence type="ECO:0000256" key="6">
    <source>
        <dbReference type="ARBA" id="ARBA00022692"/>
    </source>
</evidence>
<dbReference type="GO" id="GO:0005886">
    <property type="term" value="C:plasma membrane"/>
    <property type="evidence" value="ECO:0007669"/>
    <property type="project" value="UniProtKB-SubCell"/>
</dbReference>
<dbReference type="Proteomes" id="UP000028194">
    <property type="component" value="Chromosome"/>
</dbReference>
<sequence>MSKNNSIRTEKKARGKKGSAVSGRVILDSITKMSPYYLAKNSPVMFAVEVGFFLVLAIAVFPDISKEYVNQSRTFYIESAVILILTVWFATFSESLSEAQARARVDSLRSLEKEVPARKWANNKETMVTSTILKPGDEVMVHAGEVIPRDGLVNEGKAFVDESMMTGESNPVFKEKGDRVIGGTRVASDKLLIEITSEMGRSFLDQMVGLIESATRPKTKNEIALTILLAGLSIIFVMVIGTLLFFARFLGYPVDIATLVALLVALMPTTIGALLPAIGVAGITRLGRDNIIAKSGKGIEAAGDCDVLVLDKTGTITEGSRSAVAFVPMQGFTEEDIGQAAFAASIHDTTHEGKSIIDLAEAKKFVPPLLEKIITARPIEFSAETRYSGIELIPSKRATLEKMETVKSFNGPVSSGCKVAAMLQEISRTNRNAKILKGSIDAMLSTAGNNLNEAELKWKCQEVSKTGGTPLIVMIDKTAVGLVALKDNLKENIRQKLDEVRATGISTVMITGDNRLTAEVIAREANVDQVIAEAKPTDKLRKVEEEQGRGHVIGMVGDGTNDAPALAKADVGLAMNSGTAAAKEAANMVDLDSDPSKILKVVKLGKQLLMTRGAITTFSIANDVAKYFALLPAMFMESNPKMQALNIMQLHSAETAVLSTLIFNAIIIPLLIPLALKGTRFKPEPPQKTFVRNMLIYGIGGAVLPFAAIKGIDILLSLFMR</sequence>
<comment type="caution">
    <text evidence="16">Lacks conserved residue(s) required for the propagation of feature annotation.</text>
</comment>
<dbReference type="Pfam" id="PF00702">
    <property type="entry name" value="Hydrolase"/>
    <property type="match status" value="1"/>
</dbReference>
<keyword evidence="10 16" id="KW-0460">Magnesium</keyword>
<feature type="binding site" evidence="16">
    <location>
        <position position="352"/>
    </location>
    <ligand>
        <name>ATP</name>
        <dbReference type="ChEBI" id="CHEBI:30616"/>
    </ligand>
</feature>
<organism evidence="18 19">
    <name type="scientific">Candidatus Nitrososphaera evergladensis SR1</name>
    <dbReference type="NCBI Taxonomy" id="1459636"/>
    <lineage>
        <taxon>Archaea</taxon>
        <taxon>Nitrososphaerota</taxon>
        <taxon>Nitrososphaeria</taxon>
        <taxon>Nitrososphaerales</taxon>
        <taxon>Nitrososphaeraceae</taxon>
        <taxon>Nitrososphaera</taxon>
    </lineage>
</organism>
<dbReference type="PRINTS" id="PR00119">
    <property type="entry name" value="CATATPASE"/>
</dbReference>
<dbReference type="HAMAP" id="MF_00285">
    <property type="entry name" value="KdpB"/>
    <property type="match status" value="1"/>
</dbReference>
<dbReference type="NCBIfam" id="TIGR01494">
    <property type="entry name" value="ATPase_P-type"/>
    <property type="match status" value="2"/>
</dbReference>
<keyword evidence="9 16" id="KW-0067">ATP-binding</keyword>
<dbReference type="Gene3D" id="2.70.150.10">
    <property type="entry name" value="Calcium-transporting ATPase, cytoplasmic transduction domain A"/>
    <property type="match status" value="1"/>
</dbReference>
<keyword evidence="18" id="KW-0378">Hydrolase</keyword>
<keyword evidence="4 16" id="KW-0633">Potassium transport</keyword>
<evidence type="ECO:0000256" key="3">
    <source>
        <dbReference type="ARBA" id="ARBA00022475"/>
    </source>
</evidence>
<feature type="active site" description="4-aspartylphosphate intermediate" evidence="16">
    <location>
        <position position="311"/>
    </location>
</feature>
<dbReference type="SFLD" id="SFLDG00002">
    <property type="entry name" value="C1.7:_P-type_atpase_like"/>
    <property type="match status" value="1"/>
</dbReference>
<keyword evidence="15 16" id="KW-0472">Membrane</keyword>
<evidence type="ECO:0000256" key="4">
    <source>
        <dbReference type="ARBA" id="ARBA00022538"/>
    </source>
</evidence>
<dbReference type="InterPro" id="IPR006391">
    <property type="entry name" value="P-type_ATPase_bsu_IA"/>
</dbReference>
<feature type="transmembrane region" description="Helical" evidence="16">
    <location>
        <begin position="696"/>
        <end position="719"/>
    </location>
</feature>
<feature type="transmembrane region" description="Helical" evidence="16">
    <location>
        <begin position="656"/>
        <end position="676"/>
    </location>
</feature>
<dbReference type="Gene3D" id="3.40.50.1000">
    <property type="entry name" value="HAD superfamily/HAD-like"/>
    <property type="match status" value="1"/>
</dbReference>
<evidence type="ECO:0000256" key="16">
    <source>
        <dbReference type="HAMAP-Rule" id="MF_00285"/>
    </source>
</evidence>
<dbReference type="SFLD" id="SFLDF00027">
    <property type="entry name" value="p-type_atpase"/>
    <property type="match status" value="1"/>
</dbReference>
<dbReference type="GO" id="GO:0008556">
    <property type="term" value="F:P-type potassium transmembrane transporter activity"/>
    <property type="evidence" value="ECO:0007669"/>
    <property type="project" value="UniProtKB-UniRule"/>
</dbReference>
<feature type="binding site" evidence="16">
    <location>
        <position position="348"/>
    </location>
    <ligand>
        <name>ATP</name>
        <dbReference type="ChEBI" id="CHEBI:30616"/>
    </ligand>
</feature>
<dbReference type="InterPro" id="IPR018303">
    <property type="entry name" value="ATPase_P-typ_P_site"/>
</dbReference>
<proteinExistence type="inferred from homology"/>
<evidence type="ECO:0000259" key="17">
    <source>
        <dbReference type="Pfam" id="PF00122"/>
    </source>
</evidence>
<dbReference type="GO" id="GO:0000287">
    <property type="term" value="F:magnesium ion binding"/>
    <property type="evidence" value="ECO:0007669"/>
    <property type="project" value="UniProtKB-UniRule"/>
</dbReference>
<keyword evidence="8 16" id="KW-0547">Nucleotide-binding</keyword>
<keyword evidence="19" id="KW-1185">Reference proteome</keyword>
<dbReference type="GO" id="GO:0016887">
    <property type="term" value="F:ATP hydrolysis activity"/>
    <property type="evidence" value="ECO:0007669"/>
    <property type="project" value="InterPro"/>
</dbReference>
<evidence type="ECO:0000256" key="7">
    <source>
        <dbReference type="ARBA" id="ARBA00022723"/>
    </source>
</evidence>
<dbReference type="EC" id="7.2.2.6" evidence="16"/>
<dbReference type="PROSITE" id="PS00154">
    <property type="entry name" value="ATPASE_E1_E2"/>
    <property type="match status" value="1"/>
</dbReference>
<dbReference type="eggNOG" id="arCOG01577">
    <property type="taxonomic scope" value="Archaea"/>
</dbReference>
<protein>
    <recommendedName>
        <fullName evidence="16">Potassium-transporting ATPase ATP-binding subunit</fullName>
        <ecNumber evidence="16">7.2.2.6</ecNumber>
    </recommendedName>
    <alternativeName>
        <fullName evidence="16">ATP phosphohydrolase [potassium-transporting] B chain</fullName>
    </alternativeName>
    <alternativeName>
        <fullName evidence="16">Potassium-binding and translocating subunit B</fullName>
    </alternativeName>
    <alternativeName>
        <fullName evidence="16">Potassium-translocating ATPase B chain</fullName>
    </alternativeName>
</protein>
<comment type="subcellular location">
    <subcellularLocation>
        <location evidence="16">Cell membrane</location>
        <topology evidence="16">Multi-pass membrane protein</topology>
    </subcellularLocation>
    <subcellularLocation>
        <location evidence="1">Membrane</location>
    </subcellularLocation>
</comment>
<evidence type="ECO:0000313" key="18">
    <source>
        <dbReference type="EMBL" id="AIF83018.1"/>
    </source>
</evidence>
<dbReference type="Pfam" id="PF00122">
    <property type="entry name" value="E1-E2_ATPase"/>
    <property type="match status" value="1"/>
</dbReference>
<comment type="catalytic activity">
    <reaction evidence="16">
        <text>K(+)(out) + ATP + H2O = K(+)(in) + ADP + phosphate + H(+)</text>
        <dbReference type="Rhea" id="RHEA:16777"/>
        <dbReference type="ChEBI" id="CHEBI:15377"/>
        <dbReference type="ChEBI" id="CHEBI:15378"/>
        <dbReference type="ChEBI" id="CHEBI:29103"/>
        <dbReference type="ChEBI" id="CHEBI:30616"/>
        <dbReference type="ChEBI" id="CHEBI:43474"/>
        <dbReference type="ChEBI" id="CHEBI:456216"/>
        <dbReference type="EC" id="7.2.2.6"/>
    </reaction>
</comment>
<comment type="similarity">
    <text evidence="16">Belongs to the cation transport ATPase (P-type) (TC 3.A.3) family. Type IA subfamily.</text>
</comment>
<evidence type="ECO:0000256" key="11">
    <source>
        <dbReference type="ARBA" id="ARBA00022958"/>
    </source>
</evidence>
<keyword evidence="13 16" id="KW-1133">Transmembrane helix</keyword>
<evidence type="ECO:0000256" key="9">
    <source>
        <dbReference type="ARBA" id="ARBA00022840"/>
    </source>
</evidence>
<dbReference type="Gene3D" id="3.40.1110.10">
    <property type="entry name" value="Calcium-transporting ATPase, cytoplasmic domain N"/>
    <property type="match status" value="1"/>
</dbReference>
<gene>
    <name evidence="16" type="primary">kdpB</name>
    <name evidence="18" type="ORF">NTE_00942</name>
</gene>
<evidence type="ECO:0000256" key="15">
    <source>
        <dbReference type="ARBA" id="ARBA00023136"/>
    </source>
</evidence>
<dbReference type="InterPro" id="IPR036412">
    <property type="entry name" value="HAD-like_sf"/>
</dbReference>
<evidence type="ECO:0000313" key="19">
    <source>
        <dbReference type="Proteomes" id="UP000028194"/>
    </source>
</evidence>
<feature type="binding site" evidence="16">
    <location>
        <position position="558"/>
    </location>
    <ligand>
        <name>Mg(2+)</name>
        <dbReference type="ChEBI" id="CHEBI:18420"/>
    </ligand>
</feature>
<comment type="subunit">
    <text evidence="16">The system is composed of three essential subunits: KdpA, KdpB and KdpC.</text>
</comment>
<feature type="binding site" evidence="16">
    <location>
        <position position="562"/>
    </location>
    <ligand>
        <name>Mg(2+)</name>
        <dbReference type="ChEBI" id="CHEBI:18420"/>
    </ligand>
</feature>
<dbReference type="InterPro" id="IPR023214">
    <property type="entry name" value="HAD_sf"/>
</dbReference>
<name>A0A075MP84_9ARCH</name>
<dbReference type="InterPro" id="IPR044492">
    <property type="entry name" value="P_typ_ATPase_HD_dom"/>
</dbReference>
<dbReference type="OrthoDB" id="8588at2157"/>
<keyword evidence="7 16" id="KW-0479">Metal-binding</keyword>
<keyword evidence="3 16" id="KW-1003">Cell membrane</keyword>
<keyword evidence="6 16" id="KW-0812">Transmembrane</keyword>
<accession>A0A075MP84</accession>
<dbReference type="InterPro" id="IPR059000">
    <property type="entry name" value="ATPase_P-type_domA"/>
</dbReference>